<dbReference type="GO" id="GO:0005975">
    <property type="term" value="P:carbohydrate metabolic process"/>
    <property type="evidence" value="ECO:0007669"/>
    <property type="project" value="InterPro"/>
</dbReference>
<feature type="domain" description="Glycoside hydrolase family 29 N-terminal" evidence="2">
    <location>
        <begin position="24"/>
        <end position="94"/>
    </location>
</feature>
<dbReference type="InterPro" id="IPR057739">
    <property type="entry name" value="Glyco_hydro_29_N"/>
</dbReference>
<comment type="caution">
    <text evidence="3">The sequence shown here is derived from an EMBL/GenBank/DDBJ whole genome shotgun (WGS) entry which is preliminary data.</text>
</comment>
<reference evidence="3" key="1">
    <citation type="submission" date="2021-01" db="EMBL/GenBank/DDBJ databases">
        <title>Modified the classification status of verrucomicrobia.</title>
        <authorList>
            <person name="Feng X."/>
        </authorList>
    </citation>
    <scope>NUCLEOTIDE SEQUENCE</scope>
    <source>
        <strain evidence="3">_KCTC 22039</strain>
    </source>
</reference>
<accession>A0A8J7MD27</accession>
<evidence type="ECO:0000259" key="2">
    <source>
        <dbReference type="Pfam" id="PF01120"/>
    </source>
</evidence>
<feature type="chain" id="PRO_5035145520" evidence="1">
    <location>
        <begin position="24"/>
        <end position="107"/>
    </location>
</feature>
<keyword evidence="1" id="KW-0732">Signal</keyword>
<proteinExistence type="predicted"/>
<gene>
    <name evidence="3" type="ORF">JIN82_01835</name>
</gene>
<dbReference type="Pfam" id="PF01120">
    <property type="entry name" value="Alpha_L_fucos"/>
    <property type="match status" value="1"/>
</dbReference>
<name>A0A8J7MD27_9BACT</name>
<keyword evidence="4" id="KW-1185">Reference proteome</keyword>
<dbReference type="EMBL" id="JAENIM010000009">
    <property type="protein sequence ID" value="MBK1789889.1"/>
    <property type="molecule type" value="Genomic_DNA"/>
</dbReference>
<evidence type="ECO:0000256" key="1">
    <source>
        <dbReference type="SAM" id="SignalP"/>
    </source>
</evidence>
<dbReference type="Proteomes" id="UP000624703">
    <property type="component" value="Unassembled WGS sequence"/>
</dbReference>
<dbReference type="Gene3D" id="3.20.20.80">
    <property type="entry name" value="Glycosidases"/>
    <property type="match status" value="1"/>
</dbReference>
<dbReference type="RefSeq" id="WP_200309927.1">
    <property type="nucleotide sequence ID" value="NZ_JAENIM010000009.1"/>
</dbReference>
<sequence>MMMKQAKGTFCLPAALGVAFASALTVEAEQKYESDYESLANYQAPEWYQDAKLGVWPIWGVYSVPCYAGTHAAEWYAWHMYDTSNANWHFEHHKKTSATRRILVSRI</sequence>
<feature type="signal peptide" evidence="1">
    <location>
        <begin position="1"/>
        <end position="23"/>
    </location>
</feature>
<protein>
    <submittedName>
        <fullName evidence="3">Alpha-L-fucosidase</fullName>
    </submittedName>
</protein>
<dbReference type="SUPFAM" id="SSF51445">
    <property type="entry name" value="(Trans)glycosidases"/>
    <property type="match status" value="1"/>
</dbReference>
<dbReference type="InterPro" id="IPR017853">
    <property type="entry name" value="GH"/>
</dbReference>
<evidence type="ECO:0000313" key="3">
    <source>
        <dbReference type="EMBL" id="MBK1789889.1"/>
    </source>
</evidence>
<organism evidence="3 4">
    <name type="scientific">Persicirhabdus sediminis</name>
    <dbReference type="NCBI Taxonomy" id="454144"/>
    <lineage>
        <taxon>Bacteria</taxon>
        <taxon>Pseudomonadati</taxon>
        <taxon>Verrucomicrobiota</taxon>
        <taxon>Verrucomicrobiia</taxon>
        <taxon>Verrucomicrobiales</taxon>
        <taxon>Verrucomicrobiaceae</taxon>
        <taxon>Persicirhabdus</taxon>
    </lineage>
</organism>
<evidence type="ECO:0000313" key="4">
    <source>
        <dbReference type="Proteomes" id="UP000624703"/>
    </source>
</evidence>
<dbReference type="AlphaFoldDB" id="A0A8J7MD27"/>
<dbReference type="GO" id="GO:0004560">
    <property type="term" value="F:alpha-L-fucosidase activity"/>
    <property type="evidence" value="ECO:0007669"/>
    <property type="project" value="InterPro"/>
</dbReference>